<dbReference type="AlphaFoldDB" id="A0A1M7G418"/>
<evidence type="ECO:0000256" key="5">
    <source>
        <dbReference type="ARBA" id="ARBA00022679"/>
    </source>
</evidence>
<dbReference type="EC" id="2.5.1.61" evidence="8"/>
<dbReference type="GO" id="GO:0006782">
    <property type="term" value="P:protoporphyrinogen IX biosynthetic process"/>
    <property type="evidence" value="ECO:0007669"/>
    <property type="project" value="UniProtKB-UniRule"/>
</dbReference>
<dbReference type="Gene3D" id="3.40.190.10">
    <property type="entry name" value="Periplasmic binding protein-like II"/>
    <property type="match status" value="2"/>
</dbReference>
<evidence type="ECO:0000256" key="7">
    <source>
        <dbReference type="ARBA" id="ARBA00048169"/>
    </source>
</evidence>
<dbReference type="CDD" id="cd13647">
    <property type="entry name" value="PBP2_PBGD_2"/>
    <property type="match status" value="1"/>
</dbReference>
<dbReference type="PANTHER" id="PTHR11557">
    <property type="entry name" value="PORPHOBILINOGEN DEAMINASE"/>
    <property type="match status" value="1"/>
</dbReference>
<evidence type="ECO:0000256" key="1">
    <source>
        <dbReference type="ARBA" id="ARBA00002869"/>
    </source>
</evidence>
<dbReference type="FunFam" id="3.40.190.10:FF:000005">
    <property type="entry name" value="Porphobilinogen deaminase"/>
    <property type="match status" value="1"/>
</dbReference>
<evidence type="ECO:0000256" key="6">
    <source>
        <dbReference type="ARBA" id="ARBA00023244"/>
    </source>
</evidence>
<proteinExistence type="inferred from homology"/>
<dbReference type="Pfam" id="PF03900">
    <property type="entry name" value="Porphobil_deamC"/>
    <property type="match status" value="1"/>
</dbReference>
<keyword evidence="12" id="KW-1185">Reference proteome</keyword>
<dbReference type="InterPro" id="IPR022419">
    <property type="entry name" value="Porphobilin_deaminase_cofac_BS"/>
</dbReference>
<comment type="catalytic activity">
    <reaction evidence="7 8">
        <text>4 porphobilinogen + H2O = hydroxymethylbilane + 4 NH4(+)</text>
        <dbReference type="Rhea" id="RHEA:13185"/>
        <dbReference type="ChEBI" id="CHEBI:15377"/>
        <dbReference type="ChEBI" id="CHEBI:28938"/>
        <dbReference type="ChEBI" id="CHEBI:57845"/>
        <dbReference type="ChEBI" id="CHEBI:58126"/>
        <dbReference type="EC" id="2.5.1.61"/>
    </reaction>
</comment>
<keyword evidence="5 8" id="KW-0808">Transferase</keyword>
<dbReference type="GO" id="GO:0005737">
    <property type="term" value="C:cytoplasm"/>
    <property type="evidence" value="ECO:0007669"/>
    <property type="project" value="UniProtKB-UniRule"/>
</dbReference>
<feature type="modified residue" description="S-(dipyrrolylmethanemethyl)cysteine" evidence="8">
    <location>
        <position position="241"/>
    </location>
</feature>
<feature type="domain" description="Porphobilinogen deaminase N-terminal" evidence="9">
    <location>
        <begin position="9"/>
        <end position="208"/>
    </location>
</feature>
<dbReference type="PRINTS" id="PR00151">
    <property type="entry name" value="PORPHBDMNASE"/>
</dbReference>
<dbReference type="HAMAP" id="MF_00260">
    <property type="entry name" value="Porphobil_deam"/>
    <property type="match status" value="1"/>
</dbReference>
<feature type="domain" description="Porphobilinogen deaminase C-terminal" evidence="10">
    <location>
        <begin position="227"/>
        <end position="294"/>
    </location>
</feature>
<evidence type="ECO:0000256" key="8">
    <source>
        <dbReference type="HAMAP-Rule" id="MF_00260"/>
    </source>
</evidence>
<comment type="pathway">
    <text evidence="2">Porphyrin-containing compound metabolism; protoporphyrin-IX biosynthesis; coproporphyrinogen-III from 5-aminolevulinate: step 2/4.</text>
</comment>
<comment type="subunit">
    <text evidence="4 8">Monomer.</text>
</comment>
<dbReference type="Proteomes" id="UP000184038">
    <property type="component" value="Unassembled WGS sequence"/>
</dbReference>
<organism evidence="11 12">
    <name type="scientific">Anaerosporobacter mobilis DSM 15930</name>
    <dbReference type="NCBI Taxonomy" id="1120996"/>
    <lineage>
        <taxon>Bacteria</taxon>
        <taxon>Bacillati</taxon>
        <taxon>Bacillota</taxon>
        <taxon>Clostridia</taxon>
        <taxon>Lachnospirales</taxon>
        <taxon>Lachnospiraceae</taxon>
        <taxon>Anaerosporobacter</taxon>
    </lineage>
</organism>
<comment type="similarity">
    <text evidence="3 8">Belongs to the HMBS family.</text>
</comment>
<dbReference type="STRING" id="1120996.SAMN02746066_00794"/>
<dbReference type="Gene3D" id="3.30.160.40">
    <property type="entry name" value="Porphobilinogen deaminase, C-terminal domain"/>
    <property type="match status" value="1"/>
</dbReference>
<dbReference type="EMBL" id="FRCP01000006">
    <property type="protein sequence ID" value="SHM10579.1"/>
    <property type="molecule type" value="Genomic_DNA"/>
</dbReference>
<dbReference type="InterPro" id="IPR022418">
    <property type="entry name" value="Porphobilinogen_deaminase_C"/>
</dbReference>
<evidence type="ECO:0000259" key="10">
    <source>
        <dbReference type="Pfam" id="PF03900"/>
    </source>
</evidence>
<dbReference type="RefSeq" id="WP_084139076.1">
    <property type="nucleotide sequence ID" value="NZ_FRCP01000006.1"/>
</dbReference>
<dbReference type="InterPro" id="IPR022417">
    <property type="entry name" value="Porphobilin_deaminase_N"/>
</dbReference>
<name>A0A1M7G418_9FIRM</name>
<accession>A0A1M7G418</accession>
<protein>
    <recommendedName>
        <fullName evidence="8">Porphobilinogen deaminase</fullName>
        <shortName evidence="8">PBG</shortName>
        <ecNumber evidence="8">2.5.1.61</ecNumber>
    </recommendedName>
    <alternativeName>
        <fullName evidence="8">Hydroxymethylbilane synthase</fullName>
        <shortName evidence="8">HMBS</shortName>
    </alternativeName>
    <alternativeName>
        <fullName evidence="8">Pre-uroporphyrinogen synthase</fullName>
    </alternativeName>
</protein>
<dbReference type="GO" id="GO:0004418">
    <property type="term" value="F:hydroxymethylbilane synthase activity"/>
    <property type="evidence" value="ECO:0007669"/>
    <property type="project" value="UniProtKB-UniRule"/>
</dbReference>
<gene>
    <name evidence="8" type="primary">hemC</name>
    <name evidence="11" type="ORF">SAMN02746066_00794</name>
</gene>
<keyword evidence="6 8" id="KW-0627">Porphyrin biosynthesis</keyword>
<comment type="function">
    <text evidence="1 8">Tetrapolymerization of the monopyrrole PBG into the hydroxymethylbilane pre-uroporphyrinogen in several discrete steps.</text>
</comment>
<dbReference type="Pfam" id="PF01379">
    <property type="entry name" value="Porphobil_deam"/>
    <property type="match status" value="1"/>
</dbReference>
<comment type="miscellaneous">
    <text evidence="8">The porphobilinogen subunits are added to the dipyrromethane group.</text>
</comment>
<comment type="cofactor">
    <cofactor evidence="8">
        <name>dipyrromethane</name>
        <dbReference type="ChEBI" id="CHEBI:60342"/>
    </cofactor>
    <text evidence="8">Binds 1 dipyrromethane group covalently.</text>
</comment>
<dbReference type="PANTHER" id="PTHR11557:SF0">
    <property type="entry name" value="PORPHOBILINOGEN DEAMINASE"/>
    <property type="match status" value="1"/>
</dbReference>
<dbReference type="SUPFAM" id="SSF53850">
    <property type="entry name" value="Periplasmic binding protein-like II"/>
    <property type="match status" value="1"/>
</dbReference>
<dbReference type="PROSITE" id="PS00533">
    <property type="entry name" value="PORPHOBILINOGEN_DEAM"/>
    <property type="match status" value="1"/>
</dbReference>
<dbReference type="NCBIfam" id="TIGR00212">
    <property type="entry name" value="hemC"/>
    <property type="match status" value="1"/>
</dbReference>
<evidence type="ECO:0000259" key="9">
    <source>
        <dbReference type="Pfam" id="PF01379"/>
    </source>
</evidence>
<sequence>MEGRIRKRIRIGSRDSRLAVTQSQIVIEAIRKAHPELELELVTMKTTGDKILDKSLDKVGGKGLFVKELDIALREGRIDLSVHSLKDMPMEIPEDLPLIGYSKREDPRDVLILKDGFHMEEECGIIGSSSKRRVLQLKKLYPNLQFETIRGNVQTRIKKMEEQNYNGIVLALAGIKRLGLESIVTRVLSTEEMIPAAGQGILAIQGRRGLDYSFLDTFLNKESEIISTCERAFVTALDGGCSSPIAAYAQIKGNEISLQGLYCEEDSEDIRIGSIHGEVEKAAKLGETLARQLRSGR</sequence>
<dbReference type="FunFam" id="3.40.190.10:FF:000004">
    <property type="entry name" value="Porphobilinogen deaminase"/>
    <property type="match status" value="1"/>
</dbReference>
<reference evidence="11 12" key="1">
    <citation type="submission" date="2016-11" db="EMBL/GenBank/DDBJ databases">
        <authorList>
            <person name="Jaros S."/>
            <person name="Januszkiewicz K."/>
            <person name="Wedrychowicz H."/>
        </authorList>
    </citation>
    <scope>NUCLEOTIDE SEQUENCE [LARGE SCALE GENOMIC DNA]</scope>
    <source>
        <strain evidence="11 12">DSM 15930</strain>
    </source>
</reference>
<dbReference type="InterPro" id="IPR000860">
    <property type="entry name" value="HemC"/>
</dbReference>
<dbReference type="PIRSF" id="PIRSF001438">
    <property type="entry name" value="4pyrrol_synth_OHMeBilane_synth"/>
    <property type="match status" value="1"/>
</dbReference>
<dbReference type="InterPro" id="IPR036803">
    <property type="entry name" value="Porphobilinogen_deaminase_C_sf"/>
</dbReference>
<evidence type="ECO:0000313" key="11">
    <source>
        <dbReference type="EMBL" id="SHM10579.1"/>
    </source>
</evidence>
<evidence type="ECO:0000313" key="12">
    <source>
        <dbReference type="Proteomes" id="UP000184038"/>
    </source>
</evidence>
<evidence type="ECO:0000256" key="2">
    <source>
        <dbReference type="ARBA" id="ARBA00004735"/>
    </source>
</evidence>
<dbReference type="SUPFAM" id="SSF54782">
    <property type="entry name" value="Porphobilinogen deaminase (hydroxymethylbilane synthase), C-terminal domain"/>
    <property type="match status" value="1"/>
</dbReference>
<evidence type="ECO:0000256" key="3">
    <source>
        <dbReference type="ARBA" id="ARBA00005638"/>
    </source>
</evidence>
<evidence type="ECO:0000256" key="4">
    <source>
        <dbReference type="ARBA" id="ARBA00011245"/>
    </source>
</evidence>